<dbReference type="Proteomes" id="UP001347796">
    <property type="component" value="Unassembled WGS sequence"/>
</dbReference>
<keyword evidence="5 8" id="KW-1133">Transmembrane helix</keyword>
<feature type="transmembrane region" description="Helical" evidence="8">
    <location>
        <begin position="191"/>
        <end position="210"/>
    </location>
</feature>
<feature type="region of interest" description="Disordered" evidence="7">
    <location>
        <begin position="607"/>
        <end position="649"/>
    </location>
</feature>
<dbReference type="GO" id="GO:0016020">
    <property type="term" value="C:membrane"/>
    <property type="evidence" value="ECO:0007669"/>
    <property type="project" value="UniProtKB-SubCell"/>
</dbReference>
<evidence type="ECO:0000256" key="7">
    <source>
        <dbReference type="SAM" id="MobiDB-lite"/>
    </source>
</evidence>
<dbReference type="GO" id="GO:0006031">
    <property type="term" value="P:chitin biosynthetic process"/>
    <property type="evidence" value="ECO:0007669"/>
    <property type="project" value="TreeGrafter"/>
</dbReference>
<feature type="transmembrane region" description="Helical" evidence="8">
    <location>
        <begin position="1165"/>
        <end position="1187"/>
    </location>
</feature>
<reference evidence="9 10" key="1">
    <citation type="submission" date="2024-01" db="EMBL/GenBank/DDBJ databases">
        <title>The genome of the rayed Mediterranean limpet Patella caerulea (Linnaeus, 1758).</title>
        <authorList>
            <person name="Anh-Thu Weber A."/>
            <person name="Halstead-Nussloch G."/>
        </authorList>
    </citation>
    <scope>NUCLEOTIDE SEQUENCE [LARGE SCALE GENOMIC DNA]</scope>
    <source>
        <strain evidence="9">AATW-2023a</strain>
        <tissue evidence="9">Whole specimen</tissue>
    </source>
</reference>
<dbReference type="InterPro" id="IPR029044">
    <property type="entry name" value="Nucleotide-diphossugar_trans"/>
</dbReference>
<dbReference type="PANTHER" id="PTHR22914:SF41">
    <property type="entry name" value="CHITIN SYNTHASE 7"/>
    <property type="match status" value="1"/>
</dbReference>
<dbReference type="AlphaFoldDB" id="A0AAN8K1F7"/>
<evidence type="ECO:0000256" key="4">
    <source>
        <dbReference type="ARBA" id="ARBA00022692"/>
    </source>
</evidence>
<dbReference type="GO" id="GO:0004100">
    <property type="term" value="F:chitin synthase activity"/>
    <property type="evidence" value="ECO:0007669"/>
    <property type="project" value="UniProtKB-EC"/>
</dbReference>
<keyword evidence="10" id="KW-1185">Reference proteome</keyword>
<gene>
    <name evidence="9" type="ORF">SNE40_002628</name>
</gene>
<evidence type="ECO:0000256" key="3">
    <source>
        <dbReference type="ARBA" id="ARBA00022676"/>
    </source>
</evidence>
<feature type="transmembrane region" description="Helical" evidence="8">
    <location>
        <begin position="231"/>
        <end position="252"/>
    </location>
</feature>
<keyword evidence="3" id="KW-0328">Glycosyltransferase</keyword>
<feature type="transmembrane region" description="Helical" evidence="8">
    <location>
        <begin position="91"/>
        <end position="113"/>
    </location>
</feature>
<accession>A0AAN8K1F7</accession>
<comment type="subcellular location">
    <subcellularLocation>
        <location evidence="1">Membrane</location>
        <topology evidence="1">Multi-pass membrane protein</topology>
    </subcellularLocation>
</comment>
<feature type="compositionally biased region" description="Polar residues" evidence="7">
    <location>
        <begin position="624"/>
        <end position="641"/>
    </location>
</feature>
<dbReference type="EC" id="2.4.1.16" evidence="2"/>
<dbReference type="EMBL" id="JAZGQO010000002">
    <property type="protein sequence ID" value="KAK6190853.1"/>
    <property type="molecule type" value="Genomic_DNA"/>
</dbReference>
<evidence type="ECO:0000256" key="2">
    <source>
        <dbReference type="ARBA" id="ARBA00012543"/>
    </source>
</evidence>
<feature type="transmembrane region" description="Helical" evidence="8">
    <location>
        <begin position="162"/>
        <end position="185"/>
    </location>
</feature>
<name>A0AAN8K1F7_PATCE</name>
<feature type="transmembrane region" description="Helical" evidence="8">
    <location>
        <begin position="1193"/>
        <end position="1216"/>
    </location>
</feature>
<dbReference type="Pfam" id="PF03142">
    <property type="entry name" value="Chitin_synth_2"/>
    <property type="match status" value="1"/>
</dbReference>
<feature type="transmembrane region" description="Helical" evidence="8">
    <location>
        <begin position="957"/>
        <end position="974"/>
    </location>
</feature>
<feature type="transmembrane region" description="Helical" evidence="8">
    <location>
        <begin position="119"/>
        <end position="141"/>
    </location>
</feature>
<dbReference type="PANTHER" id="PTHR22914">
    <property type="entry name" value="CHITIN SYNTHASE"/>
    <property type="match status" value="1"/>
</dbReference>
<feature type="transmembrane region" description="Helical" evidence="8">
    <location>
        <begin position="1043"/>
        <end position="1066"/>
    </location>
</feature>
<evidence type="ECO:0000256" key="5">
    <source>
        <dbReference type="ARBA" id="ARBA00022989"/>
    </source>
</evidence>
<feature type="transmembrane region" description="Helical" evidence="8">
    <location>
        <begin position="348"/>
        <end position="368"/>
    </location>
</feature>
<feature type="transmembrane region" description="Helical" evidence="8">
    <location>
        <begin position="980"/>
        <end position="1000"/>
    </location>
</feature>
<feature type="transmembrane region" description="Helical" evidence="8">
    <location>
        <begin position="49"/>
        <end position="70"/>
    </location>
</feature>
<keyword evidence="4 8" id="KW-0812">Transmembrane</keyword>
<feature type="transmembrane region" description="Helical" evidence="8">
    <location>
        <begin position="310"/>
        <end position="328"/>
    </location>
</feature>
<dbReference type="SUPFAM" id="SSF53448">
    <property type="entry name" value="Nucleotide-diphospho-sugar transferases"/>
    <property type="match status" value="1"/>
</dbReference>
<evidence type="ECO:0000313" key="9">
    <source>
        <dbReference type="EMBL" id="KAK6190853.1"/>
    </source>
</evidence>
<dbReference type="GO" id="GO:0071944">
    <property type="term" value="C:cell periphery"/>
    <property type="evidence" value="ECO:0007669"/>
    <property type="project" value="TreeGrafter"/>
</dbReference>
<feature type="transmembrane region" description="Helical" evidence="8">
    <location>
        <begin position="909"/>
        <end position="928"/>
    </location>
</feature>
<evidence type="ECO:0000256" key="6">
    <source>
        <dbReference type="ARBA" id="ARBA00023136"/>
    </source>
</evidence>
<dbReference type="InterPro" id="IPR004835">
    <property type="entry name" value="Chitin_synth"/>
</dbReference>
<evidence type="ECO:0000256" key="1">
    <source>
        <dbReference type="ARBA" id="ARBA00004141"/>
    </source>
</evidence>
<evidence type="ECO:0000313" key="10">
    <source>
        <dbReference type="Proteomes" id="UP001347796"/>
    </source>
</evidence>
<feature type="transmembrane region" description="Helical" evidence="8">
    <location>
        <begin position="934"/>
        <end position="950"/>
    </location>
</feature>
<organism evidence="9 10">
    <name type="scientific">Patella caerulea</name>
    <name type="common">Rayed Mediterranean limpet</name>
    <dbReference type="NCBI Taxonomy" id="87958"/>
    <lineage>
        <taxon>Eukaryota</taxon>
        <taxon>Metazoa</taxon>
        <taxon>Spiralia</taxon>
        <taxon>Lophotrochozoa</taxon>
        <taxon>Mollusca</taxon>
        <taxon>Gastropoda</taxon>
        <taxon>Patellogastropoda</taxon>
        <taxon>Patelloidea</taxon>
        <taxon>Patellidae</taxon>
        <taxon>Patella</taxon>
    </lineage>
</organism>
<sequence>MASGTGHNIRWLSAVSVWLFLAMIGVLVSAKVSLLWLLRLFKYEQIHPATWYLIVCIILVLPHLCNLFYIMWNTPFISSARKEELPRAPRLFMGLIGSIMEGMSIAIFAGEICLVLPEPIFLCLPAAAYTIPLIISTCKNLRATSKLKVKPAKTSCATIKQCLGIFFCSFNMWAPSAIAVIIYIWSPFNMSLQQCISLPIVLMVLSTVWTPKIQKLTVCSSRHSKRNLVASLSYTVIKICTIPATLVGLMAWRIKDFRENMGDYLITGLSGSGDYRIWLPVVITFMCGIVALLLTDAACKVSLTTPGVRLPALLTPIVTFFVTIILWGDVSTEAIWELSGRDFVTWSASALAICIWLVPFAIPGVDIIKAPTALLRPFAENFYHFSWSQMFLEQSLILNFNHKGIGSSSSGLDTEIQKSGSKKVFICTTMFRESKAEMSRYLLSLQKLLSSDKLIDIKVESHIFLDNAMDNDSLNTYACQLLTLLVDTFNVTLSSLVAYRTPYGCQILSHPNKNFPVYVHVKDGSKFKVKKRWSQVMYMNYILKYRCSFDVDTFEQQKNDEDKHLVDSNKNAAVRLIKKTSLSGQFFVQTEPNSPSKPEQIVVTTTEDTFDDTGSEGSSASGSDAYTVSRESNASCHTSEGTDSDDSDLFLFRTYPGRGKNTLSVPGTRGAKKQALVKNVLGADLNNIHDGMEKHNLVWTNRKTLYLPASDEIEQMNVENADTVFTLTSKPMDEPVYILATDADTEFSAKSVSTLVELCERDHSLGAACGRTIPIGRQRPMVWYQKFEYAKDFWLVKASQNIIGSVTCCPGCFSLYRARALADVLNTFQEPSNSAFDALVKDHGEDRWLCTLMMLRGWKLEYIDHCRNSTHCPETFMEFLGQRRRWVLSELSNMVLIFKNLRKLVRSNTAFSSVFILSLLQMFLWVLISPSTTLLVMFVACDAIFGLPLVWSIPISFIVFVAYCVLCCIGSPRIQKIATGAMLCLSVILMITVSVGFVYFMAMSIKEDVRDGYIEFRPYFLIPLLIGGVVYAALIHPGEWLNLIYGLMYAFLFPAMFIILPIYAVANIVDQSWGTRELPKKSEKPNKKNNNINSIEELVDDNGESDVTIIRPKNLQTMAETGSTELKEESIFWEKLQSTVLGTGVNQGKDKETLQRRLFVLRNRCVFAMVLLNTFWFSILTTIYVLIDTDVICYILAGIFSFSLLVQLVGMTSYRLDNALRRYVLRKLCSSQPTWIKARH</sequence>
<feature type="transmembrane region" description="Helical" evidence="8">
    <location>
        <begin position="12"/>
        <end position="37"/>
    </location>
</feature>
<protein>
    <recommendedName>
        <fullName evidence="2">chitin synthase</fullName>
        <ecNumber evidence="2">2.4.1.16</ecNumber>
    </recommendedName>
</protein>
<evidence type="ECO:0000256" key="8">
    <source>
        <dbReference type="SAM" id="Phobius"/>
    </source>
</evidence>
<feature type="transmembrane region" description="Helical" evidence="8">
    <location>
        <begin position="277"/>
        <end position="298"/>
    </location>
</feature>
<proteinExistence type="predicted"/>
<feature type="transmembrane region" description="Helical" evidence="8">
    <location>
        <begin position="1020"/>
        <end position="1037"/>
    </location>
</feature>
<keyword evidence="3" id="KW-0808">Transferase</keyword>
<keyword evidence="6 8" id="KW-0472">Membrane</keyword>
<comment type="caution">
    <text evidence="9">The sequence shown here is derived from an EMBL/GenBank/DDBJ whole genome shotgun (WGS) entry which is preliminary data.</text>
</comment>